<organism evidence="4">
    <name type="scientific">Cucumis melo</name>
    <name type="common">Muskmelon</name>
    <dbReference type="NCBI Taxonomy" id="3656"/>
    <lineage>
        <taxon>Eukaryota</taxon>
        <taxon>Viridiplantae</taxon>
        <taxon>Streptophyta</taxon>
        <taxon>Embryophyta</taxon>
        <taxon>Tracheophyta</taxon>
        <taxon>Spermatophyta</taxon>
        <taxon>Magnoliopsida</taxon>
        <taxon>eudicotyledons</taxon>
        <taxon>Gunneridae</taxon>
        <taxon>Pentapetalae</taxon>
        <taxon>rosids</taxon>
        <taxon>fabids</taxon>
        <taxon>Cucurbitales</taxon>
        <taxon>Cucurbitaceae</taxon>
        <taxon>Benincaseae</taxon>
        <taxon>Cucumis</taxon>
    </lineage>
</organism>
<evidence type="ECO:0000313" key="4">
    <source>
        <dbReference type="EnsemblPlants" id="MELO3C002921.2.1"/>
    </source>
</evidence>
<dbReference type="InterPro" id="IPR000010">
    <property type="entry name" value="Cystatin_dom"/>
</dbReference>
<dbReference type="GO" id="GO:0004869">
    <property type="term" value="F:cysteine-type endopeptidase inhibitor activity"/>
    <property type="evidence" value="ECO:0007669"/>
    <property type="project" value="UniProtKB-KW"/>
</dbReference>
<accession>A0A9I9CFS9</accession>
<reference evidence="4" key="1">
    <citation type="submission" date="2023-03" db="UniProtKB">
        <authorList>
            <consortium name="EnsemblPlants"/>
        </authorList>
    </citation>
    <scope>IDENTIFICATION</scope>
</reference>
<dbReference type="EnsemblPlants" id="MELO3C002921.2.1">
    <property type="protein sequence ID" value="MELO3C002921.2.1"/>
    <property type="gene ID" value="MELO3C002921.2"/>
</dbReference>
<protein>
    <recommendedName>
        <fullName evidence="3">Cystatin domain-containing protein</fullName>
    </recommendedName>
</protein>
<evidence type="ECO:0000256" key="1">
    <source>
        <dbReference type="ARBA" id="ARBA00022690"/>
    </source>
</evidence>
<keyword evidence="2" id="KW-0789">Thiol protease inhibitor</keyword>
<sequence>MSYMNIAEFPLVPIKDIDSEEMQGYAKFATEKHNEITGDKLQFKRAINGLEQGRRLGQILFTYVLEAVNSGGYVWTYQTVVFYNQRAALQLIEFGPVLPEHIKN</sequence>
<dbReference type="SUPFAM" id="SSF54403">
    <property type="entry name" value="Cystatin/monellin"/>
    <property type="match status" value="1"/>
</dbReference>
<dbReference type="InterPro" id="IPR046350">
    <property type="entry name" value="Cystatin_sf"/>
</dbReference>
<dbReference type="AlphaFoldDB" id="A0A9I9CFS9"/>
<dbReference type="Pfam" id="PF16845">
    <property type="entry name" value="SQAPI"/>
    <property type="match status" value="1"/>
</dbReference>
<evidence type="ECO:0000256" key="2">
    <source>
        <dbReference type="ARBA" id="ARBA00022704"/>
    </source>
</evidence>
<feature type="domain" description="Cystatin" evidence="3">
    <location>
        <begin position="14"/>
        <end position="88"/>
    </location>
</feature>
<proteinExistence type="predicted"/>
<dbReference type="Gramene" id="MELO3C002921.2.1">
    <property type="protein sequence ID" value="MELO3C002921.2.1"/>
    <property type="gene ID" value="MELO3C002921.2"/>
</dbReference>
<dbReference type="Gene3D" id="3.10.450.10">
    <property type="match status" value="1"/>
</dbReference>
<keyword evidence="1" id="KW-0646">Protease inhibitor</keyword>
<evidence type="ECO:0000259" key="3">
    <source>
        <dbReference type="Pfam" id="PF16845"/>
    </source>
</evidence>
<name>A0A9I9CFS9_CUCME</name>